<evidence type="ECO:0000256" key="1">
    <source>
        <dbReference type="SAM" id="MobiDB-lite"/>
    </source>
</evidence>
<dbReference type="AlphaFoldDB" id="A0A3B5M2E8"/>
<sequence>MMSGPNPSSQHHSDALCCSQDNAGPGDESLDPEPLLDLNQQPEPHGYSQKVYSVWVFFAPSCRLDRKWVLWHEFMQEHSRLDAWLRLAEQAINTLSPAHLTYSASKEELRRFQRLRSEAGSQLIRLDGLTRRNRTLPQLFQGAVQARLLGAAWECGRRWDEVDAKLETIIGRLQVRLDPDQNQNQTAWHQPGSPTSAALSLTTMQTLPTSASVQVPTRPGSSPVQNQ</sequence>
<reference evidence="2" key="1">
    <citation type="submission" date="2025-08" db="UniProtKB">
        <authorList>
            <consortium name="Ensembl"/>
        </authorList>
    </citation>
    <scope>IDENTIFICATION</scope>
</reference>
<dbReference type="STRING" id="32473.ENSXCOP00000017465"/>
<organism evidence="2 3">
    <name type="scientific">Xiphophorus couchianus</name>
    <name type="common">Monterrey platyfish</name>
    <dbReference type="NCBI Taxonomy" id="32473"/>
    <lineage>
        <taxon>Eukaryota</taxon>
        <taxon>Metazoa</taxon>
        <taxon>Chordata</taxon>
        <taxon>Craniata</taxon>
        <taxon>Vertebrata</taxon>
        <taxon>Euteleostomi</taxon>
        <taxon>Actinopterygii</taxon>
        <taxon>Neopterygii</taxon>
        <taxon>Teleostei</taxon>
        <taxon>Neoteleostei</taxon>
        <taxon>Acanthomorphata</taxon>
        <taxon>Ovalentaria</taxon>
        <taxon>Atherinomorphae</taxon>
        <taxon>Cyprinodontiformes</taxon>
        <taxon>Poeciliidae</taxon>
        <taxon>Poeciliinae</taxon>
        <taxon>Xiphophorus</taxon>
    </lineage>
</organism>
<dbReference type="SUPFAM" id="SSF46966">
    <property type="entry name" value="Spectrin repeat"/>
    <property type="match status" value="1"/>
</dbReference>
<evidence type="ECO:0000313" key="3">
    <source>
        <dbReference type="Proteomes" id="UP000261380"/>
    </source>
</evidence>
<dbReference type="Ensembl" id="ENSXCOT00000017687.1">
    <property type="protein sequence ID" value="ENSXCOP00000017465.1"/>
    <property type="gene ID" value="ENSXCOG00000013174.1"/>
</dbReference>
<feature type="compositionally biased region" description="Polar residues" evidence="1">
    <location>
        <begin position="1"/>
        <end position="10"/>
    </location>
</feature>
<reference evidence="2" key="2">
    <citation type="submission" date="2025-09" db="UniProtKB">
        <authorList>
            <consortium name="Ensembl"/>
        </authorList>
    </citation>
    <scope>IDENTIFICATION</scope>
</reference>
<dbReference type="InterPro" id="IPR030268">
    <property type="entry name" value="SYNE4"/>
</dbReference>
<evidence type="ECO:0000313" key="2">
    <source>
        <dbReference type="Ensembl" id="ENSXCOP00000017465.1"/>
    </source>
</evidence>
<dbReference type="GeneTree" id="ENSGT00940000174800"/>
<proteinExistence type="predicted"/>
<dbReference type="PANTHER" id="PTHR21640">
    <property type="match status" value="1"/>
</dbReference>
<keyword evidence="3" id="KW-1185">Reference proteome</keyword>
<dbReference type="PANTHER" id="PTHR21640:SF1">
    <property type="entry name" value="NESPRIN-4"/>
    <property type="match status" value="1"/>
</dbReference>
<name>A0A3B5M2E8_9TELE</name>
<dbReference type="Gene3D" id="1.20.58.60">
    <property type="match status" value="1"/>
</dbReference>
<feature type="region of interest" description="Disordered" evidence="1">
    <location>
        <begin position="1"/>
        <end position="42"/>
    </location>
</feature>
<feature type="region of interest" description="Disordered" evidence="1">
    <location>
        <begin position="207"/>
        <end position="227"/>
    </location>
</feature>
<dbReference type="GO" id="GO:0034993">
    <property type="term" value="C:meiotic nuclear membrane microtubule tethering complex"/>
    <property type="evidence" value="ECO:0007669"/>
    <property type="project" value="InterPro"/>
</dbReference>
<protein>
    <submittedName>
        <fullName evidence="2">Uncharacterized protein</fullName>
    </submittedName>
</protein>
<accession>A0A3B5M2E8</accession>
<dbReference type="Proteomes" id="UP000261380">
    <property type="component" value="Unplaced"/>
</dbReference>